<evidence type="ECO:0000313" key="1">
    <source>
        <dbReference type="EMBL" id="LAA15693.1"/>
    </source>
</evidence>
<reference evidence="1" key="1">
    <citation type="journal article" date="2016" name="Mol. Ecol. Resour.">
        <title>Evaluation of the impact of RNA preservation methods of spiders for de novo transcriptome assembly.</title>
        <authorList>
            <person name="Kono N."/>
            <person name="Nakamura H."/>
            <person name="Ito Y."/>
            <person name="Tomita M."/>
            <person name="Arakawa K."/>
        </authorList>
    </citation>
    <scope>NUCLEOTIDE SEQUENCE</scope>
    <source>
        <tissue evidence="1">Whole body</tissue>
    </source>
</reference>
<protein>
    <submittedName>
        <fullName evidence="1">Putative transcription factor XBP-1</fullName>
    </submittedName>
</protein>
<dbReference type="OrthoDB" id="20960at2759"/>
<organism evidence="1">
    <name type="scientific">Parasteatoda tepidariorum</name>
    <name type="common">Common house spider</name>
    <name type="synonym">Achaearanea tepidariorum</name>
    <dbReference type="NCBI Taxonomy" id="114398"/>
    <lineage>
        <taxon>Eukaryota</taxon>
        <taxon>Metazoa</taxon>
        <taxon>Ecdysozoa</taxon>
        <taxon>Arthropoda</taxon>
        <taxon>Chelicerata</taxon>
        <taxon>Arachnida</taxon>
        <taxon>Araneae</taxon>
        <taxon>Araneomorphae</taxon>
        <taxon>Entelegynae</taxon>
        <taxon>Araneoidea</taxon>
        <taxon>Theridiidae</taxon>
        <taxon>Parasteatoda</taxon>
    </lineage>
</organism>
<proteinExistence type="evidence at transcript level"/>
<sequence>MQFVYLNVIERVMTILISFSSMGKILWSLSSLTLTVEIMSCTLSKWWGPLQIALNPTKI</sequence>
<name>A0A2L2Z5Q5_PARTP</name>
<dbReference type="AlphaFoldDB" id="A0A2L2Z5Q5"/>
<dbReference type="EMBL" id="IAAA01117553">
    <property type="protein sequence ID" value="LAA15693.1"/>
    <property type="molecule type" value="mRNA"/>
</dbReference>
<accession>A0A2L2Z5Q5</accession>